<organism evidence="2">
    <name type="scientific">Fagus sylvatica</name>
    <name type="common">Beechnut</name>
    <dbReference type="NCBI Taxonomy" id="28930"/>
    <lineage>
        <taxon>Eukaryota</taxon>
        <taxon>Viridiplantae</taxon>
        <taxon>Streptophyta</taxon>
        <taxon>Embryophyta</taxon>
        <taxon>Tracheophyta</taxon>
        <taxon>Spermatophyta</taxon>
        <taxon>Magnoliopsida</taxon>
        <taxon>eudicotyledons</taxon>
        <taxon>Gunneridae</taxon>
        <taxon>Pentapetalae</taxon>
        <taxon>rosids</taxon>
        <taxon>fabids</taxon>
        <taxon>Fagales</taxon>
        <taxon>Fagaceae</taxon>
        <taxon>Fagus</taxon>
    </lineage>
</organism>
<sequence length="84" mass="9376">MFCQREYSLSKNDYSPSLMSGSMHVSCDFGFHKLIIMPPSRPNDSSSWLPKSRDSLPSTKPHSSSQINIRRVASSQVWAMGATP</sequence>
<reference evidence="2" key="1">
    <citation type="submission" date="2018-02" db="EMBL/GenBank/DDBJ databases">
        <authorList>
            <person name="Cohen D.B."/>
            <person name="Kent A.D."/>
        </authorList>
    </citation>
    <scope>NUCLEOTIDE SEQUENCE</scope>
</reference>
<evidence type="ECO:0000256" key="1">
    <source>
        <dbReference type="SAM" id="MobiDB-lite"/>
    </source>
</evidence>
<proteinExistence type="predicted"/>
<evidence type="ECO:0000313" key="2">
    <source>
        <dbReference type="EMBL" id="SPD32131.1"/>
    </source>
</evidence>
<gene>
    <name evidence="2" type="ORF">FSB_LOCUS60013</name>
</gene>
<dbReference type="EMBL" id="OIVN01006390">
    <property type="protein sequence ID" value="SPD32131.1"/>
    <property type="molecule type" value="Genomic_DNA"/>
</dbReference>
<protein>
    <submittedName>
        <fullName evidence="2">Uncharacterized protein</fullName>
    </submittedName>
</protein>
<accession>A0A2N9J6Y9</accession>
<dbReference type="AlphaFoldDB" id="A0A2N9J6Y9"/>
<feature type="compositionally biased region" description="Polar residues" evidence="1">
    <location>
        <begin position="42"/>
        <end position="67"/>
    </location>
</feature>
<name>A0A2N9J6Y9_FAGSY</name>
<feature type="region of interest" description="Disordered" evidence="1">
    <location>
        <begin position="41"/>
        <end position="67"/>
    </location>
</feature>